<protein>
    <submittedName>
        <fullName evidence="1">Uncharacterized protein</fullName>
    </submittedName>
</protein>
<dbReference type="Proteomes" id="UP001162131">
    <property type="component" value="Unassembled WGS sequence"/>
</dbReference>
<sequence>MKYQNQVTAKRQQLISRIALANPFYSFMNELHLFTLLNDVSNFFHLTEIEICLLAILLKRFKRVYSLTHEEILYIIAYITKANFYSRMNAYEEELKIRFPNFLLKYSNFINANFINQGLSTAEISRKYKELSEEIVVSQRKIDELNDNLNAIMVTGYKRKPKSFNEKDELEVGAHLKKIKFEFFGEILDDLDS</sequence>
<keyword evidence="2" id="KW-1185">Reference proteome</keyword>
<reference evidence="1" key="1">
    <citation type="submission" date="2021-09" db="EMBL/GenBank/DDBJ databases">
        <authorList>
            <consortium name="AG Swart"/>
            <person name="Singh M."/>
            <person name="Singh A."/>
            <person name="Seah K."/>
            <person name="Emmerich C."/>
        </authorList>
    </citation>
    <scope>NUCLEOTIDE SEQUENCE</scope>
    <source>
        <strain evidence="1">ATCC30299</strain>
    </source>
</reference>
<comment type="caution">
    <text evidence="1">The sequence shown here is derived from an EMBL/GenBank/DDBJ whole genome shotgun (WGS) entry which is preliminary data.</text>
</comment>
<gene>
    <name evidence="1" type="ORF">BSTOLATCC_MIC8534</name>
</gene>
<dbReference type="AlphaFoldDB" id="A0AAU9IFQ6"/>
<organism evidence="1 2">
    <name type="scientific">Blepharisma stoltei</name>
    <dbReference type="NCBI Taxonomy" id="1481888"/>
    <lineage>
        <taxon>Eukaryota</taxon>
        <taxon>Sar</taxon>
        <taxon>Alveolata</taxon>
        <taxon>Ciliophora</taxon>
        <taxon>Postciliodesmatophora</taxon>
        <taxon>Heterotrichea</taxon>
        <taxon>Heterotrichida</taxon>
        <taxon>Blepharismidae</taxon>
        <taxon>Blepharisma</taxon>
    </lineage>
</organism>
<proteinExistence type="predicted"/>
<evidence type="ECO:0000313" key="1">
    <source>
        <dbReference type="EMBL" id="CAG9313261.1"/>
    </source>
</evidence>
<accession>A0AAU9IFQ6</accession>
<dbReference type="EMBL" id="CAJZBQ010000010">
    <property type="protein sequence ID" value="CAG9313261.1"/>
    <property type="molecule type" value="Genomic_DNA"/>
</dbReference>
<evidence type="ECO:0000313" key="2">
    <source>
        <dbReference type="Proteomes" id="UP001162131"/>
    </source>
</evidence>
<name>A0AAU9IFQ6_9CILI</name>